<dbReference type="OrthoDB" id="9766019at2"/>
<protein>
    <recommendedName>
        <fullName evidence="5">Chaperone protein HscA homolog</fullName>
    </recommendedName>
</protein>
<dbReference type="InterPro" id="IPR042039">
    <property type="entry name" value="HscA_NBD"/>
</dbReference>
<dbReference type="PROSITE" id="PS00297">
    <property type="entry name" value="HSP70_1"/>
    <property type="match status" value="1"/>
</dbReference>
<dbReference type="AlphaFoldDB" id="A0A1N7P7M9"/>
<dbReference type="Pfam" id="PF00012">
    <property type="entry name" value="HSP70"/>
    <property type="match status" value="1"/>
</dbReference>
<dbReference type="FunFam" id="3.30.420.40:FF:000020">
    <property type="entry name" value="Chaperone protein HscA homolog"/>
    <property type="match status" value="1"/>
</dbReference>
<dbReference type="InterPro" id="IPR029048">
    <property type="entry name" value="HSP70_C_sf"/>
</dbReference>
<dbReference type="EMBL" id="FTOE01000013">
    <property type="protein sequence ID" value="SIT06538.1"/>
    <property type="molecule type" value="Genomic_DNA"/>
</dbReference>
<dbReference type="GO" id="GO:0016226">
    <property type="term" value="P:iron-sulfur cluster assembly"/>
    <property type="evidence" value="ECO:0007669"/>
    <property type="project" value="InterPro"/>
</dbReference>
<dbReference type="InterPro" id="IPR043129">
    <property type="entry name" value="ATPase_NBD"/>
</dbReference>
<dbReference type="Gene3D" id="1.20.1270.10">
    <property type="match status" value="1"/>
</dbReference>
<keyword evidence="3 5" id="KW-0067">ATP-binding</keyword>
<evidence type="ECO:0000313" key="8">
    <source>
        <dbReference type="Proteomes" id="UP000185999"/>
    </source>
</evidence>
<gene>
    <name evidence="5" type="primary">hscA</name>
    <name evidence="7" type="ORF">SAMN05421760_11311</name>
</gene>
<accession>A0A1N7P7M9</accession>
<dbReference type="InterPro" id="IPR029047">
    <property type="entry name" value="HSP70_peptide-bd_sf"/>
</dbReference>
<dbReference type="GO" id="GO:0051082">
    <property type="term" value="F:unfolded protein binding"/>
    <property type="evidence" value="ECO:0007669"/>
    <property type="project" value="InterPro"/>
</dbReference>
<evidence type="ECO:0000256" key="4">
    <source>
        <dbReference type="ARBA" id="ARBA00023186"/>
    </source>
</evidence>
<dbReference type="PROSITE" id="PS00329">
    <property type="entry name" value="HSP70_2"/>
    <property type="match status" value="1"/>
</dbReference>
<dbReference type="SUPFAM" id="SSF100920">
    <property type="entry name" value="Heat shock protein 70kD (HSP70), peptide-binding domain"/>
    <property type="match status" value="1"/>
</dbReference>
<dbReference type="Gene3D" id="3.90.640.10">
    <property type="entry name" value="Actin, Chain A, domain 4"/>
    <property type="match status" value="1"/>
</dbReference>
<keyword evidence="4 5" id="KW-0143">Chaperone</keyword>
<dbReference type="InterPro" id="IPR013126">
    <property type="entry name" value="Hsp_70_fam"/>
</dbReference>
<dbReference type="PRINTS" id="PR00301">
    <property type="entry name" value="HEATSHOCK70"/>
</dbReference>
<evidence type="ECO:0000256" key="3">
    <source>
        <dbReference type="ARBA" id="ARBA00022840"/>
    </source>
</evidence>
<dbReference type="PANTHER" id="PTHR19375">
    <property type="entry name" value="HEAT SHOCK PROTEIN 70KDA"/>
    <property type="match status" value="1"/>
</dbReference>
<dbReference type="InterPro" id="IPR018181">
    <property type="entry name" value="Heat_shock_70_CS"/>
</dbReference>
<evidence type="ECO:0000256" key="5">
    <source>
        <dbReference type="HAMAP-Rule" id="MF_00679"/>
    </source>
</evidence>
<dbReference type="Gene3D" id="3.30.420.40">
    <property type="match status" value="2"/>
</dbReference>
<name>A0A1N7P7M9_9GAMM</name>
<reference evidence="8" key="1">
    <citation type="submission" date="2017-01" db="EMBL/GenBank/DDBJ databases">
        <authorList>
            <person name="Varghese N."/>
            <person name="Submissions S."/>
        </authorList>
    </citation>
    <scope>NUCLEOTIDE SEQUENCE [LARGE SCALE GENOMIC DNA]</scope>
    <source>
        <strain evidence="8">DSM 22306</strain>
    </source>
</reference>
<comment type="function">
    <text evidence="5">Chaperone involved in the maturation of iron-sulfur cluster-containing proteins. Has a low intrinsic ATPase activity which is markedly stimulated by HscB.</text>
</comment>
<organism evidence="7 8">
    <name type="scientific">Neptunomonas antarctica</name>
    <dbReference type="NCBI Taxonomy" id="619304"/>
    <lineage>
        <taxon>Bacteria</taxon>
        <taxon>Pseudomonadati</taxon>
        <taxon>Pseudomonadota</taxon>
        <taxon>Gammaproteobacteria</taxon>
        <taxon>Oceanospirillales</taxon>
        <taxon>Oceanospirillaceae</taxon>
        <taxon>Neptunomonas</taxon>
    </lineage>
</organism>
<dbReference type="SUPFAM" id="SSF53067">
    <property type="entry name" value="Actin-like ATPase domain"/>
    <property type="match status" value="2"/>
</dbReference>
<dbReference type="STRING" id="619304.SAMN05421760_11311"/>
<evidence type="ECO:0000256" key="2">
    <source>
        <dbReference type="ARBA" id="ARBA00022741"/>
    </source>
</evidence>
<dbReference type="NCBIfam" id="NF003520">
    <property type="entry name" value="PRK05183.1"/>
    <property type="match status" value="1"/>
</dbReference>
<keyword evidence="2 5" id="KW-0547">Nucleotide-binding</keyword>
<dbReference type="InterPro" id="IPR010236">
    <property type="entry name" value="ISC_FeS_clus_asmbl_HscA"/>
</dbReference>
<dbReference type="RefSeq" id="WP_054341368.1">
    <property type="nucleotide sequence ID" value="NZ_FTOE01000013.1"/>
</dbReference>
<dbReference type="SUPFAM" id="SSF100934">
    <property type="entry name" value="Heat shock protein 70kD (HSP70), C-terminal subdomain"/>
    <property type="match status" value="1"/>
</dbReference>
<dbReference type="Proteomes" id="UP000185999">
    <property type="component" value="Unassembled WGS sequence"/>
</dbReference>
<dbReference type="PROSITE" id="PS01036">
    <property type="entry name" value="HSP70_3"/>
    <property type="match status" value="1"/>
</dbReference>
<evidence type="ECO:0000313" key="7">
    <source>
        <dbReference type="EMBL" id="SIT06538.1"/>
    </source>
</evidence>
<proteinExistence type="inferred from homology"/>
<dbReference type="GO" id="GO:0005524">
    <property type="term" value="F:ATP binding"/>
    <property type="evidence" value="ECO:0007669"/>
    <property type="project" value="UniProtKB-KW"/>
</dbReference>
<dbReference type="NCBIfam" id="TIGR01991">
    <property type="entry name" value="HscA"/>
    <property type="match status" value="1"/>
</dbReference>
<dbReference type="FunFam" id="3.30.420.40:FF:000046">
    <property type="entry name" value="Chaperone protein HscA"/>
    <property type="match status" value="1"/>
</dbReference>
<comment type="similarity">
    <text evidence="1 5 6">Belongs to the heat shock protein 70 family.</text>
</comment>
<dbReference type="GO" id="GO:0140662">
    <property type="term" value="F:ATP-dependent protein folding chaperone"/>
    <property type="evidence" value="ECO:0007669"/>
    <property type="project" value="InterPro"/>
</dbReference>
<dbReference type="CDD" id="cd10236">
    <property type="entry name" value="ASKHA_NBD_HSP70_HscA"/>
    <property type="match status" value="1"/>
</dbReference>
<keyword evidence="8" id="KW-1185">Reference proteome</keyword>
<evidence type="ECO:0000256" key="6">
    <source>
        <dbReference type="RuleBase" id="RU003322"/>
    </source>
</evidence>
<dbReference type="FunFam" id="2.60.34.10:FF:000005">
    <property type="entry name" value="Chaperone protein HscA homolog"/>
    <property type="match status" value="1"/>
</dbReference>
<evidence type="ECO:0000256" key="1">
    <source>
        <dbReference type="ARBA" id="ARBA00007381"/>
    </source>
</evidence>
<dbReference type="Gene3D" id="2.60.34.10">
    <property type="entry name" value="Substrate Binding Domain Of DNAk, Chain A, domain 1"/>
    <property type="match status" value="1"/>
</dbReference>
<dbReference type="GO" id="GO:0016887">
    <property type="term" value="F:ATP hydrolysis activity"/>
    <property type="evidence" value="ECO:0007669"/>
    <property type="project" value="UniProtKB-UniRule"/>
</dbReference>
<sequence>MALLQIAEPGQSSLPHQHRLAVGIDLGTTNSLVASVLSGESVTLPDHDGNHLLPSVVRYLDTGDVVVGAVARSFASADAHNTIVSVKRLMGRGIKDVAAFGEILPYQFEEDQGGMPFIKTVAGSKSPVEVSADILKVLVQRAEETLQGELVGAVITVPAYFDDAQRQATKDAATLANIKVLRLLSEPTAAAVAYGLDQKEDGVILVYDLGGGTFDVSVLHLNKGVFEVLATGGDSALGGDDFDRLVAEWLAEQANVITAMTAGLSRQLMELARSAKEQLTTADQAWVNLDIAGKEVPVTISKAQFNSLIEALVDKTVRACKRVVRDAGLSLDEVQDIVMVGGSTRVPLVRECVEKLFKRPLHADIDPDRVVAIGAAIQADVLAGNKPDSEMLLLDVLPLSLGLETMGGLVEKVIHRNTSIPVARAQEFTTYQDGQTAMAVHILQGERELVEDCRSLARFVLQGIPPMVAGAAKIRVTFQVDADGLLNVEAKELSTGVESSIQVKPSYGLSDTQIADMLKASYSFADGDKEKRLLREQIVDADRLVAALEQAIVVDGQALLSDDERALFESEMALLKTVCDTSDARAIELGVERLAKVSDDFASRRMDLNIQRALQGHSIKEIEEIS</sequence>
<dbReference type="HAMAP" id="MF_00679">
    <property type="entry name" value="HscA"/>
    <property type="match status" value="1"/>
</dbReference>